<keyword evidence="4" id="KW-0812">Transmembrane</keyword>
<dbReference type="EMBL" id="CP001322">
    <property type="protein sequence ID" value="ACL06939.1"/>
    <property type="molecule type" value="Genomic_DNA"/>
</dbReference>
<feature type="transmembrane region" description="Helical" evidence="4">
    <location>
        <begin position="296"/>
        <end position="316"/>
    </location>
</feature>
<dbReference type="SUPFAM" id="SSF48452">
    <property type="entry name" value="TPR-like"/>
    <property type="match status" value="2"/>
</dbReference>
<keyword evidence="2 3" id="KW-0802">TPR repeat</keyword>
<dbReference type="RefSeq" id="WP_015949970.1">
    <property type="nucleotide sequence ID" value="NC_011768.1"/>
</dbReference>
<dbReference type="Pfam" id="PF00515">
    <property type="entry name" value="TPR_1"/>
    <property type="match status" value="1"/>
</dbReference>
<feature type="transmembrane region" description="Helical" evidence="4">
    <location>
        <begin position="325"/>
        <end position="344"/>
    </location>
</feature>
<feature type="transmembrane region" description="Helical" evidence="4">
    <location>
        <begin position="228"/>
        <end position="248"/>
    </location>
</feature>
<dbReference type="KEGG" id="dal:Dalk_5269"/>
<dbReference type="AlphaFoldDB" id="B8FEF8"/>
<proteinExistence type="predicted"/>
<dbReference type="Gene3D" id="1.25.40.10">
    <property type="entry name" value="Tetratricopeptide repeat domain"/>
    <property type="match status" value="5"/>
</dbReference>
<evidence type="ECO:0000256" key="1">
    <source>
        <dbReference type="ARBA" id="ARBA00022737"/>
    </source>
</evidence>
<keyword evidence="4" id="KW-1133">Transmembrane helix</keyword>
<feature type="transmembrane region" description="Helical" evidence="4">
    <location>
        <begin position="100"/>
        <end position="118"/>
    </location>
</feature>
<dbReference type="GO" id="GO:0000030">
    <property type="term" value="F:mannosyltransferase activity"/>
    <property type="evidence" value="ECO:0007669"/>
    <property type="project" value="TreeGrafter"/>
</dbReference>
<dbReference type="SMART" id="SM00671">
    <property type="entry name" value="SEL1"/>
    <property type="match status" value="6"/>
</dbReference>
<dbReference type="GO" id="GO:0006396">
    <property type="term" value="P:RNA processing"/>
    <property type="evidence" value="ECO:0007669"/>
    <property type="project" value="InterPro"/>
</dbReference>
<feature type="repeat" description="TPR" evidence="3">
    <location>
        <begin position="697"/>
        <end position="730"/>
    </location>
</feature>
<feature type="repeat" description="TPR" evidence="3">
    <location>
        <begin position="663"/>
        <end position="696"/>
    </location>
</feature>
<evidence type="ECO:0000313" key="6">
    <source>
        <dbReference type="Proteomes" id="UP000000739"/>
    </source>
</evidence>
<dbReference type="InterPro" id="IPR019734">
    <property type="entry name" value="TPR_rpt"/>
</dbReference>
<feature type="repeat" description="TPR" evidence="3">
    <location>
        <begin position="493"/>
        <end position="526"/>
    </location>
</feature>
<dbReference type="Pfam" id="PF13414">
    <property type="entry name" value="TPR_11"/>
    <property type="match status" value="1"/>
</dbReference>
<feature type="repeat" description="TPR" evidence="3">
    <location>
        <begin position="731"/>
        <end position="764"/>
    </location>
</feature>
<dbReference type="SMART" id="SM00386">
    <property type="entry name" value="HAT"/>
    <property type="match status" value="3"/>
</dbReference>
<dbReference type="InterPro" id="IPR006597">
    <property type="entry name" value="Sel1-like"/>
</dbReference>
<feature type="transmembrane region" description="Helical" evidence="4">
    <location>
        <begin position="381"/>
        <end position="402"/>
    </location>
</feature>
<dbReference type="GO" id="GO:0035269">
    <property type="term" value="P:protein O-linked glycosylation via mannose"/>
    <property type="evidence" value="ECO:0007669"/>
    <property type="project" value="TreeGrafter"/>
</dbReference>
<evidence type="ECO:0000313" key="5">
    <source>
        <dbReference type="EMBL" id="ACL06939.1"/>
    </source>
</evidence>
<evidence type="ECO:0000256" key="3">
    <source>
        <dbReference type="PROSITE-ProRule" id="PRU00339"/>
    </source>
</evidence>
<keyword evidence="6" id="KW-1185">Reference proteome</keyword>
<dbReference type="SMART" id="SM00028">
    <property type="entry name" value="TPR"/>
    <property type="match status" value="11"/>
</dbReference>
<dbReference type="PROSITE" id="PS50293">
    <property type="entry name" value="TPR_REGION"/>
    <property type="match status" value="6"/>
</dbReference>
<dbReference type="Pfam" id="PF14559">
    <property type="entry name" value="TPR_19"/>
    <property type="match status" value="1"/>
</dbReference>
<feature type="transmembrane region" description="Helical" evidence="4">
    <location>
        <begin position="183"/>
        <end position="216"/>
    </location>
</feature>
<dbReference type="PROSITE" id="PS50005">
    <property type="entry name" value="TPR"/>
    <property type="match status" value="11"/>
</dbReference>
<feature type="repeat" description="TPR" evidence="3">
    <location>
        <begin position="765"/>
        <end position="798"/>
    </location>
</feature>
<feature type="repeat" description="TPR" evidence="3">
    <location>
        <begin position="595"/>
        <end position="628"/>
    </location>
</feature>
<name>B8FEF8_DESAL</name>
<keyword evidence="4" id="KW-0472">Membrane</keyword>
<feature type="repeat" description="TPR" evidence="3">
    <location>
        <begin position="527"/>
        <end position="560"/>
    </location>
</feature>
<dbReference type="InterPro" id="IPR052346">
    <property type="entry name" value="O-mannosyl-transferase_TMTC"/>
</dbReference>
<keyword evidence="1" id="KW-0677">Repeat</keyword>
<dbReference type="PANTHER" id="PTHR44227:SF3">
    <property type="entry name" value="PROTEIN O-MANNOSYL-TRANSFERASE TMTC4"/>
    <property type="match status" value="1"/>
</dbReference>
<dbReference type="eggNOG" id="COG0457">
    <property type="taxonomic scope" value="Bacteria"/>
</dbReference>
<dbReference type="InterPro" id="IPR011990">
    <property type="entry name" value="TPR-like_helical_dom_sf"/>
</dbReference>
<dbReference type="InterPro" id="IPR003107">
    <property type="entry name" value="HAT"/>
</dbReference>
<feature type="repeat" description="TPR" evidence="3">
    <location>
        <begin position="425"/>
        <end position="458"/>
    </location>
</feature>
<evidence type="ECO:0000256" key="4">
    <source>
        <dbReference type="SAM" id="Phobius"/>
    </source>
</evidence>
<dbReference type="Proteomes" id="UP000000739">
    <property type="component" value="Chromosome"/>
</dbReference>
<feature type="repeat" description="TPR" evidence="3">
    <location>
        <begin position="629"/>
        <end position="662"/>
    </location>
</feature>
<feature type="transmembrane region" description="Helical" evidence="4">
    <location>
        <begin position="159"/>
        <end position="176"/>
    </location>
</feature>
<accession>B8FEF8</accession>
<feature type="repeat" description="TPR" evidence="3">
    <location>
        <begin position="459"/>
        <end position="492"/>
    </location>
</feature>
<dbReference type="eggNOG" id="COG1807">
    <property type="taxonomic scope" value="Bacteria"/>
</dbReference>
<feature type="transmembrane region" description="Helical" evidence="4">
    <location>
        <begin position="260"/>
        <end position="284"/>
    </location>
</feature>
<feature type="transmembrane region" description="Helical" evidence="4">
    <location>
        <begin position="130"/>
        <end position="147"/>
    </location>
</feature>
<evidence type="ECO:0000256" key="2">
    <source>
        <dbReference type="ARBA" id="ARBA00022803"/>
    </source>
</evidence>
<sequence length="816" mass="90982">MADFIATSRKAHLLILCCLTIAVFANSLESPFIWDDERLIQDNPWISDAGNIPAFFSPDYWDQLHPIKSSSQYRPVRVSSFALDYAVWGENPTGYHLTNLLLHLANVVLLYFAVFWLLGGKKKEQDKGALLIPFVCALLFAIHPIHSEALNLIKNRSELLAFLFVLSALALFAKAKDRDGLSYVLYLAGALACFFLALASKETALVLPFLALWLLWVFDREKGFLSNGFQVLPMFVLMAGFAAFRILVFESPEAEPRTVLELAAHASIIFKTIGAYVFMMVLPINQTVDIPMPASLASPDVLIGWAFLISALVYAVKTWRKNPEYLFALGWIALTLAPASNLQYLESRPLAEQRLYMPSAGYCLILGILLVRVMSMDRRGLRNLGVGLTVALAAVYVGGTFFQNSLWREPVKLWTRALQYVPDSPRPWYNLGNAYMAKRMYTEAVTAFEKTLELDPGDPDALNNLACAQVSLGLLDEATANVREALKTDPNSAVAYYNLGNAMAKSNRLSEAVMYYDMAVGLKPDFPMAQCNLGYLLYKMGNPEKARERLSIALALDPENALIQTVMANVLSAEGDLEEARVHYQKALELEPDQSQIHYAYGNLLSKLGEVDQAEEQHRAALENDPEDPRFHANMANTLSRQGRYGEAMTHYHKALELEPGNAMIHTNMGIALADQGKVDEAASHFKAAMKSQPDFAPAYYNMGYVLAKQGRHQEALEYFSKAVEIKPDYGQAYYEAGNSLAHTGHLNEAVQSYKKALEQEPDNPKILHNLGIVYAQGGELETAVDYFEKALALQPNYHEAAKHLEQAKQLMESQK</sequence>
<dbReference type="PANTHER" id="PTHR44227">
    <property type="match status" value="1"/>
</dbReference>
<dbReference type="Pfam" id="PF13432">
    <property type="entry name" value="TPR_16"/>
    <property type="match status" value="2"/>
</dbReference>
<dbReference type="HOGENOM" id="CLU_011615_5_0_7"/>
<reference evidence="5 6" key="1">
    <citation type="journal article" date="2012" name="Environ. Microbiol.">
        <title>The genome sequence of Desulfatibacillum alkenivorans AK-01: a blueprint for anaerobic alkane oxidation.</title>
        <authorList>
            <person name="Callaghan A.V."/>
            <person name="Morris B.E."/>
            <person name="Pereira I.A."/>
            <person name="McInerney M.J."/>
            <person name="Austin R.N."/>
            <person name="Groves J.T."/>
            <person name="Kukor J.J."/>
            <person name="Suflita J.M."/>
            <person name="Young L.Y."/>
            <person name="Zylstra G.J."/>
            <person name="Wawrik B."/>
        </authorList>
    </citation>
    <scope>NUCLEOTIDE SEQUENCE [LARGE SCALE GENOMIC DNA]</scope>
    <source>
        <strain evidence="5 6">AK-01</strain>
    </source>
</reference>
<organism evidence="5 6">
    <name type="scientific">Desulfatibacillum aliphaticivorans</name>
    <dbReference type="NCBI Taxonomy" id="218208"/>
    <lineage>
        <taxon>Bacteria</taxon>
        <taxon>Pseudomonadati</taxon>
        <taxon>Thermodesulfobacteriota</taxon>
        <taxon>Desulfobacteria</taxon>
        <taxon>Desulfobacterales</taxon>
        <taxon>Desulfatibacillaceae</taxon>
        <taxon>Desulfatibacillum</taxon>
    </lineage>
</organism>
<protein>
    <submittedName>
        <fullName evidence="5">TPR repeat-containing protein</fullName>
    </submittedName>
</protein>
<dbReference type="GO" id="GO:0030968">
    <property type="term" value="P:endoplasmic reticulum unfolded protein response"/>
    <property type="evidence" value="ECO:0007669"/>
    <property type="project" value="TreeGrafter"/>
</dbReference>
<gene>
    <name evidence="5" type="ordered locus">Dalk_5269</name>
</gene>
<feature type="transmembrane region" description="Helical" evidence="4">
    <location>
        <begin position="356"/>
        <end position="374"/>
    </location>
</feature>
<feature type="repeat" description="TPR" evidence="3">
    <location>
        <begin position="561"/>
        <end position="594"/>
    </location>
</feature>